<dbReference type="PANTHER" id="PTHR10947">
    <property type="entry name" value="PHENYLALANYL-TRNA SYNTHETASE BETA CHAIN AND LEUCINE-RICH REPEAT-CONTAINING PROTEIN 47"/>
    <property type="match status" value="1"/>
</dbReference>
<dbReference type="NCBIfam" id="TIGR00472">
    <property type="entry name" value="pheT_bact"/>
    <property type="match status" value="1"/>
</dbReference>
<dbReference type="PANTHER" id="PTHR10947:SF0">
    <property type="entry name" value="PHENYLALANINE--TRNA LIGASE BETA SUBUNIT"/>
    <property type="match status" value="1"/>
</dbReference>
<feature type="domain" description="TRNA-binding" evidence="17">
    <location>
        <begin position="48"/>
        <end position="159"/>
    </location>
</feature>
<protein>
    <recommendedName>
        <fullName evidence="15">Phenylalanine--tRNA ligase beta subunit</fullName>
        <ecNumber evidence="15">6.1.1.20</ecNumber>
    </recommendedName>
    <alternativeName>
        <fullName evidence="15">Phenylalanyl-tRNA synthetase beta subunit</fullName>
        <shortName evidence="15">PheRS</shortName>
    </alternativeName>
</protein>
<dbReference type="InterPro" id="IPR005147">
    <property type="entry name" value="tRNA_synthase_B5-dom"/>
</dbReference>
<dbReference type="FunFam" id="3.50.40.10:FF:000001">
    <property type="entry name" value="Phenylalanine--tRNA ligase beta subunit"/>
    <property type="match status" value="1"/>
</dbReference>
<dbReference type="Gene3D" id="3.30.56.10">
    <property type="match status" value="2"/>
</dbReference>
<evidence type="ECO:0000256" key="5">
    <source>
        <dbReference type="ARBA" id="ARBA00022555"/>
    </source>
</evidence>
<proteinExistence type="inferred from homology"/>
<feature type="domain" description="FDX-ACB" evidence="18">
    <location>
        <begin position="739"/>
        <end position="832"/>
    </location>
</feature>
<evidence type="ECO:0000256" key="9">
    <source>
        <dbReference type="ARBA" id="ARBA00022840"/>
    </source>
</evidence>
<sequence>MRVAQSWLAEILRRTTPEWAVTPEELDAGFIRVGLEVEEIATLERVGGDIEQPLVVGRVAEITELTEFKKPIRFCRVDIGKPDLQEIICGATNFGVGDLVVVVLPGGVLPGGFKITSRKTYGHTSNGMICSVAELGIGKDHSGILVLEPGTAEPGADANELLGLGDTVVELAITPDRGYAFSVRGLARELACGFDLEYADPAVRTLPDAEADAWSIRLEPESLCTRFAVRKVTGIDPNAVSPWWLQRRLLLSGVRPISPAVDVTNYVMLELGQPLHAFDASKLNGGLVVRRANKGETLRTLDDVERTLDAEDVVIADESGVISLAGVMGGATTEVGGDSTEILLEAATWNPVAVARTVRRHKLPSEAAKRYERVVDPELNVVALDRAATLLAEIAGGTVESVLTDVRVPTPGPQPIRIDIDLADRTAGVSYPTGTSARRLAQIGCAVEVGVSDSGHGQLVVTPPSWRPDLAQPADLVEEVLRLEGLDKIPSVLPTAPAGRGLSPTQRRRRAVSRALAFAGTVEVPISLFMPGNAFDAWGLDEDDPRRHSLRVLNPLDVERAELATTLLPGLLEVAARNISRGERDLALYGIAQVVLPTPTTGPVEPLAVDRRPSAEQVAALLNSLPAQPVHVAAVLAGRRDPRGPWGPGRPAEAGDAFALVDAIADAAAVTIERRAGAYLPWHPGRCAELVVDGAVVGHAGELHPAVLERSGLPPRTCALELDLDALPLREIRLAPAVSPFPAVLQDVSVSVDRAVPAASVEQALRAGAGALLESISLFDVYEGAQAGEGRKSLTYALRFRAPDRTLTEDEASAARDCAVSAAAEAVGAVLRG</sequence>
<keyword evidence="10 15" id="KW-0460">Magnesium</keyword>
<feature type="binding site" evidence="15">
    <location>
        <position position="478"/>
    </location>
    <ligand>
        <name>Mg(2+)</name>
        <dbReference type="ChEBI" id="CHEBI:18420"/>
        <note>shared with alpha subunit</note>
    </ligand>
</feature>
<dbReference type="Proteomes" id="UP001139157">
    <property type="component" value="Unassembled WGS sequence"/>
</dbReference>
<dbReference type="RefSeq" id="WP_251917885.1">
    <property type="nucleotide sequence ID" value="NZ_JAMRXG010000021.1"/>
</dbReference>
<dbReference type="SUPFAM" id="SSF50249">
    <property type="entry name" value="Nucleic acid-binding proteins"/>
    <property type="match status" value="1"/>
</dbReference>
<dbReference type="InterPro" id="IPR020825">
    <property type="entry name" value="Phe-tRNA_synthase-like_B3/B4"/>
</dbReference>
<dbReference type="GO" id="GO:0000287">
    <property type="term" value="F:magnesium ion binding"/>
    <property type="evidence" value="ECO:0007669"/>
    <property type="project" value="UniProtKB-UniRule"/>
</dbReference>
<dbReference type="Pfam" id="PF03484">
    <property type="entry name" value="B5"/>
    <property type="match status" value="1"/>
</dbReference>
<feature type="binding site" evidence="15">
    <location>
        <position position="475"/>
    </location>
    <ligand>
        <name>Mg(2+)</name>
        <dbReference type="ChEBI" id="CHEBI:18420"/>
        <note>shared with alpha subunit</note>
    </ligand>
</feature>
<dbReference type="GO" id="GO:0004826">
    <property type="term" value="F:phenylalanine-tRNA ligase activity"/>
    <property type="evidence" value="ECO:0007669"/>
    <property type="project" value="UniProtKB-UniRule"/>
</dbReference>
<evidence type="ECO:0000256" key="16">
    <source>
        <dbReference type="PROSITE-ProRule" id="PRU00209"/>
    </source>
</evidence>
<dbReference type="GO" id="GO:0009328">
    <property type="term" value="C:phenylalanine-tRNA ligase complex"/>
    <property type="evidence" value="ECO:0007669"/>
    <property type="project" value="TreeGrafter"/>
</dbReference>
<dbReference type="Gene3D" id="3.50.40.10">
    <property type="entry name" value="Phenylalanyl-trna Synthetase, Chain B, domain 3"/>
    <property type="match status" value="1"/>
</dbReference>
<dbReference type="Gene3D" id="3.30.930.10">
    <property type="entry name" value="Bira Bifunctional Protein, Domain 2"/>
    <property type="match status" value="1"/>
</dbReference>
<dbReference type="InterPro" id="IPR005146">
    <property type="entry name" value="B3/B4_tRNA-bd"/>
</dbReference>
<evidence type="ECO:0000259" key="18">
    <source>
        <dbReference type="PROSITE" id="PS51447"/>
    </source>
</evidence>
<dbReference type="InterPro" id="IPR009061">
    <property type="entry name" value="DNA-bd_dom_put_sf"/>
</dbReference>
<name>A0A9X2ECM5_9NOCA</name>
<reference evidence="20" key="1">
    <citation type="submission" date="2022-06" db="EMBL/GenBank/DDBJ databases">
        <title>Novel species in genus nocardia.</title>
        <authorList>
            <person name="Li F."/>
        </authorList>
    </citation>
    <scope>NUCLEOTIDE SEQUENCE</scope>
    <source>
        <strain evidence="20">CDC141</strain>
    </source>
</reference>
<keyword evidence="6 15" id="KW-0436">Ligase</keyword>
<dbReference type="CDD" id="cd00769">
    <property type="entry name" value="PheRS_beta_core"/>
    <property type="match status" value="1"/>
</dbReference>
<dbReference type="Pfam" id="PF17759">
    <property type="entry name" value="tRNA_synthFbeta"/>
    <property type="match status" value="1"/>
</dbReference>
<evidence type="ECO:0000256" key="15">
    <source>
        <dbReference type="HAMAP-Rule" id="MF_00283"/>
    </source>
</evidence>
<dbReference type="FunFam" id="3.30.70.380:FF:000001">
    <property type="entry name" value="Phenylalanine--tRNA ligase beta subunit"/>
    <property type="match status" value="1"/>
</dbReference>
<dbReference type="SMART" id="SM00896">
    <property type="entry name" value="FDX-ACB"/>
    <property type="match status" value="1"/>
</dbReference>
<evidence type="ECO:0000259" key="17">
    <source>
        <dbReference type="PROSITE" id="PS50886"/>
    </source>
</evidence>
<dbReference type="EC" id="6.1.1.20" evidence="15"/>
<evidence type="ECO:0000259" key="19">
    <source>
        <dbReference type="PROSITE" id="PS51483"/>
    </source>
</evidence>
<evidence type="ECO:0000256" key="13">
    <source>
        <dbReference type="ARBA" id="ARBA00023146"/>
    </source>
</evidence>
<keyword evidence="4 15" id="KW-0963">Cytoplasm</keyword>
<dbReference type="InterPro" id="IPR002547">
    <property type="entry name" value="tRNA-bd_dom"/>
</dbReference>
<dbReference type="PROSITE" id="PS51483">
    <property type="entry name" value="B5"/>
    <property type="match status" value="1"/>
</dbReference>
<dbReference type="SUPFAM" id="SSF54991">
    <property type="entry name" value="Anticodon-binding domain of PheRS"/>
    <property type="match status" value="1"/>
</dbReference>
<evidence type="ECO:0000256" key="3">
    <source>
        <dbReference type="ARBA" id="ARBA00011209"/>
    </source>
</evidence>
<dbReference type="InterPro" id="IPR045864">
    <property type="entry name" value="aa-tRNA-synth_II/BPL/LPL"/>
</dbReference>
<comment type="caution">
    <text evidence="20">The sequence shown here is derived from an EMBL/GenBank/DDBJ whole genome shotgun (WGS) entry which is preliminary data.</text>
</comment>
<dbReference type="InterPro" id="IPR005121">
    <property type="entry name" value="Fdx_antiC-bd"/>
</dbReference>
<dbReference type="HAMAP" id="MF_00283">
    <property type="entry name" value="Phe_tRNA_synth_beta1"/>
    <property type="match status" value="1"/>
</dbReference>
<dbReference type="PROSITE" id="PS50886">
    <property type="entry name" value="TRBD"/>
    <property type="match status" value="1"/>
</dbReference>
<dbReference type="InterPro" id="IPR012340">
    <property type="entry name" value="NA-bd_OB-fold"/>
</dbReference>
<evidence type="ECO:0000256" key="12">
    <source>
        <dbReference type="ARBA" id="ARBA00022917"/>
    </source>
</evidence>
<dbReference type="FunFam" id="2.40.50.140:FF:000045">
    <property type="entry name" value="Phenylalanine--tRNA ligase beta subunit"/>
    <property type="match status" value="1"/>
</dbReference>
<dbReference type="InterPro" id="IPR045060">
    <property type="entry name" value="Phe-tRNA-ligase_IIc_bsu"/>
</dbReference>
<evidence type="ECO:0000256" key="2">
    <source>
        <dbReference type="ARBA" id="ARBA00008653"/>
    </source>
</evidence>
<dbReference type="SMART" id="SM00873">
    <property type="entry name" value="B3_4"/>
    <property type="match status" value="1"/>
</dbReference>
<keyword evidence="12 15" id="KW-0648">Protein biosynthesis</keyword>
<feature type="binding site" evidence="15">
    <location>
        <position position="469"/>
    </location>
    <ligand>
        <name>Mg(2+)</name>
        <dbReference type="ChEBI" id="CHEBI:18420"/>
        <note>shared with alpha subunit</note>
    </ligand>
</feature>
<comment type="catalytic activity">
    <reaction evidence="14 15">
        <text>tRNA(Phe) + L-phenylalanine + ATP = L-phenylalanyl-tRNA(Phe) + AMP + diphosphate + H(+)</text>
        <dbReference type="Rhea" id="RHEA:19413"/>
        <dbReference type="Rhea" id="RHEA-COMP:9668"/>
        <dbReference type="Rhea" id="RHEA-COMP:9699"/>
        <dbReference type="ChEBI" id="CHEBI:15378"/>
        <dbReference type="ChEBI" id="CHEBI:30616"/>
        <dbReference type="ChEBI" id="CHEBI:33019"/>
        <dbReference type="ChEBI" id="CHEBI:58095"/>
        <dbReference type="ChEBI" id="CHEBI:78442"/>
        <dbReference type="ChEBI" id="CHEBI:78531"/>
        <dbReference type="ChEBI" id="CHEBI:456215"/>
        <dbReference type="EC" id="6.1.1.20"/>
    </reaction>
</comment>
<dbReference type="Gene3D" id="2.40.50.140">
    <property type="entry name" value="Nucleic acid-binding proteins"/>
    <property type="match status" value="1"/>
</dbReference>
<accession>A0A9X2ECM5</accession>
<dbReference type="InterPro" id="IPR041616">
    <property type="entry name" value="PheRS_beta_core"/>
</dbReference>
<dbReference type="GO" id="GO:0006432">
    <property type="term" value="P:phenylalanyl-tRNA aminoacylation"/>
    <property type="evidence" value="ECO:0007669"/>
    <property type="project" value="UniProtKB-UniRule"/>
</dbReference>
<comment type="similarity">
    <text evidence="2 15">Belongs to the phenylalanyl-tRNA synthetase beta subunit family. Type 1 subfamily.</text>
</comment>
<keyword evidence="7 15" id="KW-0479">Metal-binding</keyword>
<evidence type="ECO:0000256" key="11">
    <source>
        <dbReference type="ARBA" id="ARBA00022884"/>
    </source>
</evidence>
<evidence type="ECO:0000256" key="10">
    <source>
        <dbReference type="ARBA" id="ARBA00022842"/>
    </source>
</evidence>
<dbReference type="Gene3D" id="3.30.70.380">
    <property type="entry name" value="Ferrodoxin-fold anticodon-binding domain"/>
    <property type="match status" value="1"/>
</dbReference>
<evidence type="ECO:0000256" key="8">
    <source>
        <dbReference type="ARBA" id="ARBA00022741"/>
    </source>
</evidence>
<dbReference type="GO" id="GO:0000049">
    <property type="term" value="F:tRNA binding"/>
    <property type="evidence" value="ECO:0007669"/>
    <property type="project" value="UniProtKB-UniRule"/>
</dbReference>
<organism evidence="20 21">
    <name type="scientific">Nocardia pulmonis</name>
    <dbReference type="NCBI Taxonomy" id="2951408"/>
    <lineage>
        <taxon>Bacteria</taxon>
        <taxon>Bacillati</taxon>
        <taxon>Actinomycetota</taxon>
        <taxon>Actinomycetes</taxon>
        <taxon>Mycobacteriales</taxon>
        <taxon>Nocardiaceae</taxon>
        <taxon>Nocardia</taxon>
    </lineage>
</organism>
<dbReference type="InterPro" id="IPR004532">
    <property type="entry name" value="Phe-tRNA-ligase_IIc_bsu_bact"/>
</dbReference>
<dbReference type="CDD" id="cd02796">
    <property type="entry name" value="tRNA_bind_bactPheRS"/>
    <property type="match status" value="1"/>
</dbReference>
<evidence type="ECO:0000256" key="4">
    <source>
        <dbReference type="ARBA" id="ARBA00022490"/>
    </source>
</evidence>
<keyword evidence="13 15" id="KW-0030">Aminoacyl-tRNA synthetase</keyword>
<dbReference type="SUPFAM" id="SSF46955">
    <property type="entry name" value="Putative DNA-binding domain"/>
    <property type="match status" value="1"/>
</dbReference>
<dbReference type="AlphaFoldDB" id="A0A9X2ECM5"/>
<keyword evidence="8 15" id="KW-0547">Nucleotide-binding</keyword>
<feature type="binding site" evidence="15">
    <location>
        <position position="479"/>
    </location>
    <ligand>
        <name>Mg(2+)</name>
        <dbReference type="ChEBI" id="CHEBI:18420"/>
        <note>shared with alpha subunit</note>
    </ligand>
</feature>
<dbReference type="Pfam" id="PF01588">
    <property type="entry name" value="tRNA_bind"/>
    <property type="match status" value="1"/>
</dbReference>
<feature type="domain" description="B5" evidence="19">
    <location>
        <begin position="411"/>
        <end position="491"/>
    </location>
</feature>
<keyword evidence="9 15" id="KW-0067">ATP-binding</keyword>
<evidence type="ECO:0000256" key="1">
    <source>
        <dbReference type="ARBA" id="ARBA00004496"/>
    </source>
</evidence>
<dbReference type="SUPFAM" id="SSF56037">
    <property type="entry name" value="PheT/TilS domain"/>
    <property type="match status" value="1"/>
</dbReference>
<dbReference type="InterPro" id="IPR033714">
    <property type="entry name" value="tRNA_bind_bactPheRS"/>
</dbReference>
<keyword evidence="21" id="KW-1185">Reference proteome</keyword>
<dbReference type="GO" id="GO:0005524">
    <property type="term" value="F:ATP binding"/>
    <property type="evidence" value="ECO:0007669"/>
    <property type="project" value="UniProtKB-UniRule"/>
</dbReference>
<dbReference type="FunFam" id="3.30.930.10:FF:000130">
    <property type="entry name" value="Phenylalanine--tRNA ligase beta subunit"/>
    <property type="match status" value="1"/>
</dbReference>
<evidence type="ECO:0000313" key="20">
    <source>
        <dbReference type="EMBL" id="MCM6778379.1"/>
    </source>
</evidence>
<keyword evidence="11 16" id="KW-0694">RNA-binding</keyword>
<evidence type="ECO:0000313" key="21">
    <source>
        <dbReference type="Proteomes" id="UP001139157"/>
    </source>
</evidence>
<dbReference type="InterPro" id="IPR036690">
    <property type="entry name" value="Fdx_antiC-bd_sf"/>
</dbReference>
<gene>
    <name evidence="15 20" type="primary">pheT</name>
    <name evidence="20" type="ORF">NDR86_33310</name>
</gene>
<comment type="cofactor">
    <cofactor evidence="15">
        <name>Mg(2+)</name>
        <dbReference type="ChEBI" id="CHEBI:18420"/>
    </cofactor>
    <text evidence="15">Binds 2 magnesium ions per tetramer.</text>
</comment>
<keyword evidence="5 16" id="KW-0820">tRNA-binding</keyword>
<dbReference type="Pfam" id="PF03147">
    <property type="entry name" value="FDX-ACB"/>
    <property type="match status" value="1"/>
</dbReference>
<evidence type="ECO:0000256" key="7">
    <source>
        <dbReference type="ARBA" id="ARBA00022723"/>
    </source>
</evidence>
<dbReference type="Pfam" id="PF03483">
    <property type="entry name" value="B3_4"/>
    <property type="match status" value="1"/>
</dbReference>
<dbReference type="PROSITE" id="PS51447">
    <property type="entry name" value="FDX_ACB"/>
    <property type="match status" value="1"/>
</dbReference>
<dbReference type="EMBL" id="JAMRXG010000021">
    <property type="protein sequence ID" value="MCM6778379.1"/>
    <property type="molecule type" value="Genomic_DNA"/>
</dbReference>
<evidence type="ECO:0000256" key="14">
    <source>
        <dbReference type="ARBA" id="ARBA00049255"/>
    </source>
</evidence>
<comment type="subunit">
    <text evidence="3 15">Tetramer of two alpha and two beta subunits.</text>
</comment>
<comment type="subcellular location">
    <subcellularLocation>
        <location evidence="1 15">Cytoplasm</location>
    </subcellularLocation>
</comment>
<evidence type="ECO:0000256" key="6">
    <source>
        <dbReference type="ARBA" id="ARBA00022598"/>
    </source>
</evidence>
<dbReference type="SUPFAM" id="SSF55681">
    <property type="entry name" value="Class II aaRS and biotin synthetases"/>
    <property type="match status" value="1"/>
</dbReference>
<dbReference type="SMART" id="SM00874">
    <property type="entry name" value="B5"/>
    <property type="match status" value="1"/>
</dbReference>